<dbReference type="InterPro" id="IPR012942">
    <property type="entry name" value="SRR1-like"/>
</dbReference>
<feature type="region of interest" description="Disordered" evidence="1">
    <location>
        <begin position="1"/>
        <end position="56"/>
    </location>
</feature>
<dbReference type="PANTHER" id="PTHR42080">
    <property type="entry name" value="SRR1 DOMAIN-CONTAINING PROTEIN"/>
    <property type="match status" value="1"/>
</dbReference>
<proteinExistence type="predicted"/>
<gene>
    <name evidence="3" type="ORF">JMJ35_004424</name>
</gene>
<name>A0AA39R220_9LECA</name>
<dbReference type="Proteomes" id="UP001166286">
    <property type="component" value="Unassembled WGS sequence"/>
</dbReference>
<evidence type="ECO:0000256" key="1">
    <source>
        <dbReference type="SAM" id="MobiDB-lite"/>
    </source>
</evidence>
<feature type="domain" description="SRR1-like" evidence="2">
    <location>
        <begin position="96"/>
        <end position="297"/>
    </location>
</feature>
<dbReference type="AlphaFoldDB" id="A0AA39R220"/>
<keyword evidence="4" id="KW-1185">Reference proteome</keyword>
<evidence type="ECO:0000313" key="4">
    <source>
        <dbReference type="Proteomes" id="UP001166286"/>
    </source>
</evidence>
<dbReference type="PANTHER" id="PTHR42080:SF1">
    <property type="entry name" value="SRR1-LIKE DOMAIN-CONTAINING PROTEIN"/>
    <property type="match status" value="1"/>
</dbReference>
<organism evidence="3 4">
    <name type="scientific">Cladonia borealis</name>
    <dbReference type="NCBI Taxonomy" id="184061"/>
    <lineage>
        <taxon>Eukaryota</taxon>
        <taxon>Fungi</taxon>
        <taxon>Dikarya</taxon>
        <taxon>Ascomycota</taxon>
        <taxon>Pezizomycotina</taxon>
        <taxon>Lecanoromycetes</taxon>
        <taxon>OSLEUM clade</taxon>
        <taxon>Lecanoromycetidae</taxon>
        <taxon>Lecanorales</taxon>
        <taxon>Lecanorineae</taxon>
        <taxon>Cladoniaceae</taxon>
        <taxon>Cladonia</taxon>
    </lineage>
</organism>
<reference evidence="3" key="1">
    <citation type="submission" date="2023-03" db="EMBL/GenBank/DDBJ databases">
        <title>Complete genome of Cladonia borealis.</title>
        <authorList>
            <person name="Park H."/>
        </authorList>
    </citation>
    <scope>NUCLEOTIDE SEQUENCE</scope>
    <source>
        <strain evidence="3">ANT050790</strain>
    </source>
</reference>
<protein>
    <recommendedName>
        <fullName evidence="2">SRR1-like domain-containing protein</fullName>
    </recommendedName>
</protein>
<dbReference type="EMBL" id="JAFEKC020000008">
    <property type="protein sequence ID" value="KAK0513438.1"/>
    <property type="molecule type" value="Genomic_DNA"/>
</dbReference>
<evidence type="ECO:0000259" key="2">
    <source>
        <dbReference type="Pfam" id="PF07985"/>
    </source>
</evidence>
<sequence length="362" mass="40051">MPKRSTPQKQKRTRTTSPSGWTHITKGPTPHLPPHHTTALQHAHVHSHSASSPSNSTDLEAYISKFRNYYVPQWLASTCHNNLSSLFRNEIVPSTTRHNRRITNCICLGLGSFTSTSSSSTSTAVANSSWQLAALLSIVAMILLDDDDDDDVDKEHNKNNNNNNDGISERKDPSPFPIIFQDPIFTPTDITFLTEHLATFLPFFLPHTSTSTTNNHHHPLPLPVRDTSISISVVTDPSALGMIDEGTFLFAPHLEVGVFARALDGGEKGEGKGGPVVCVGSDLGGYVDGLLSKHAEEARAGSVEVFRRFRDGREEREMPGFERGDWCVALRVYWRKGRGDEEGREGEEGVKEMVRVMEGQRL</sequence>
<feature type="region of interest" description="Disordered" evidence="1">
    <location>
        <begin position="152"/>
        <end position="173"/>
    </location>
</feature>
<comment type="caution">
    <text evidence="3">The sequence shown here is derived from an EMBL/GenBank/DDBJ whole genome shotgun (WGS) entry which is preliminary data.</text>
</comment>
<evidence type="ECO:0000313" key="3">
    <source>
        <dbReference type="EMBL" id="KAK0513438.1"/>
    </source>
</evidence>
<dbReference type="Pfam" id="PF07985">
    <property type="entry name" value="SRR1"/>
    <property type="match status" value="1"/>
</dbReference>
<accession>A0AA39R220</accession>